<comment type="caution">
    <text evidence="2">The sequence shown here is derived from an EMBL/GenBank/DDBJ whole genome shotgun (WGS) entry which is preliminary data.</text>
</comment>
<accession>A0A3S0HLE6</accession>
<protein>
    <recommendedName>
        <fullName evidence="4">Outer membrane protein beta-barrel domain-containing protein</fullName>
    </recommendedName>
</protein>
<evidence type="ECO:0000313" key="2">
    <source>
        <dbReference type="EMBL" id="RTQ47760.1"/>
    </source>
</evidence>
<evidence type="ECO:0008006" key="4">
    <source>
        <dbReference type="Google" id="ProtNLM"/>
    </source>
</evidence>
<sequence length="184" mass="20944">MRLPVLTALLLLPGAAAAQHKLRPYLGLHASGNADMTYVGPSGQLGADYYPLRRLGLSAYAHYFRRRFDRNFNNEFEEDKFDCLTGAVLLELRLGRQPERRGFFAGAGVALQYLKDDYHSYWARIYTLRKRDVLPAFRLGYAFPLGRHQLTAELNATGPYSETRPTSHYTESITQLSLGTRLVW</sequence>
<feature type="signal peptide" evidence="1">
    <location>
        <begin position="1"/>
        <end position="18"/>
    </location>
</feature>
<keyword evidence="3" id="KW-1185">Reference proteome</keyword>
<reference evidence="2 3" key="1">
    <citation type="submission" date="2018-12" db="EMBL/GenBank/DDBJ databases">
        <title>Hymenobacter gummosus sp. nov., isolated from a spring.</title>
        <authorList>
            <person name="Nie L."/>
        </authorList>
    </citation>
    <scope>NUCLEOTIDE SEQUENCE [LARGE SCALE GENOMIC DNA]</scope>
    <source>
        <strain evidence="2 3">KCTC 52166</strain>
    </source>
</reference>
<proteinExistence type="predicted"/>
<dbReference type="Proteomes" id="UP000282184">
    <property type="component" value="Unassembled WGS sequence"/>
</dbReference>
<organism evidence="2 3">
    <name type="scientific">Hymenobacter gummosus</name>
    <dbReference type="NCBI Taxonomy" id="1776032"/>
    <lineage>
        <taxon>Bacteria</taxon>
        <taxon>Pseudomonadati</taxon>
        <taxon>Bacteroidota</taxon>
        <taxon>Cytophagia</taxon>
        <taxon>Cytophagales</taxon>
        <taxon>Hymenobacteraceae</taxon>
        <taxon>Hymenobacter</taxon>
    </lineage>
</organism>
<dbReference type="AlphaFoldDB" id="A0A3S0HLE6"/>
<dbReference type="OrthoDB" id="9842409at2"/>
<name>A0A3S0HLE6_9BACT</name>
<dbReference type="RefSeq" id="WP_126694519.1">
    <property type="nucleotide sequence ID" value="NZ_RXOF01000011.1"/>
</dbReference>
<evidence type="ECO:0000313" key="3">
    <source>
        <dbReference type="Proteomes" id="UP000282184"/>
    </source>
</evidence>
<gene>
    <name evidence="2" type="ORF">EJV47_17725</name>
</gene>
<evidence type="ECO:0000256" key="1">
    <source>
        <dbReference type="SAM" id="SignalP"/>
    </source>
</evidence>
<feature type="chain" id="PRO_5018706993" description="Outer membrane protein beta-barrel domain-containing protein" evidence="1">
    <location>
        <begin position="19"/>
        <end position="184"/>
    </location>
</feature>
<keyword evidence="1" id="KW-0732">Signal</keyword>
<dbReference type="EMBL" id="RXOF01000011">
    <property type="protein sequence ID" value="RTQ47760.1"/>
    <property type="molecule type" value="Genomic_DNA"/>
</dbReference>